<feature type="domain" description="WH1" evidence="2">
    <location>
        <begin position="769"/>
        <end position="895"/>
    </location>
</feature>
<organism evidence="3 4">
    <name type="scientific">Ridgeia piscesae</name>
    <name type="common">Tubeworm</name>
    <dbReference type="NCBI Taxonomy" id="27915"/>
    <lineage>
        <taxon>Eukaryota</taxon>
        <taxon>Metazoa</taxon>
        <taxon>Spiralia</taxon>
        <taxon>Lophotrochozoa</taxon>
        <taxon>Annelida</taxon>
        <taxon>Polychaeta</taxon>
        <taxon>Sedentaria</taxon>
        <taxon>Canalipalpata</taxon>
        <taxon>Sabellida</taxon>
        <taxon>Siboglinidae</taxon>
        <taxon>Ridgeia</taxon>
    </lineage>
</organism>
<protein>
    <recommendedName>
        <fullName evidence="2">WH1 domain-containing protein</fullName>
    </recommendedName>
</protein>
<evidence type="ECO:0000313" key="4">
    <source>
        <dbReference type="Proteomes" id="UP001209878"/>
    </source>
</evidence>
<feature type="compositionally biased region" description="Basic and acidic residues" evidence="1">
    <location>
        <begin position="635"/>
        <end position="646"/>
    </location>
</feature>
<feature type="compositionally biased region" description="Low complexity" evidence="1">
    <location>
        <begin position="974"/>
        <end position="989"/>
    </location>
</feature>
<evidence type="ECO:0000313" key="3">
    <source>
        <dbReference type="EMBL" id="KAK2172392.1"/>
    </source>
</evidence>
<dbReference type="Proteomes" id="UP001209878">
    <property type="component" value="Unassembled WGS sequence"/>
</dbReference>
<feature type="compositionally biased region" description="Basic and acidic residues" evidence="1">
    <location>
        <begin position="921"/>
        <end position="935"/>
    </location>
</feature>
<feature type="region of interest" description="Disordered" evidence="1">
    <location>
        <begin position="968"/>
        <end position="989"/>
    </location>
</feature>
<feature type="compositionally biased region" description="Low complexity" evidence="1">
    <location>
        <begin position="415"/>
        <end position="432"/>
    </location>
</feature>
<dbReference type="PROSITE" id="PS50229">
    <property type="entry name" value="WH1"/>
    <property type="match status" value="1"/>
</dbReference>
<feature type="region of interest" description="Disordered" evidence="1">
    <location>
        <begin position="1"/>
        <end position="290"/>
    </location>
</feature>
<feature type="region of interest" description="Disordered" evidence="1">
    <location>
        <begin position="308"/>
        <end position="438"/>
    </location>
</feature>
<feature type="region of interest" description="Disordered" evidence="1">
    <location>
        <begin position="482"/>
        <end position="535"/>
    </location>
</feature>
<feature type="compositionally biased region" description="Pro residues" evidence="1">
    <location>
        <begin position="123"/>
        <end position="138"/>
    </location>
</feature>
<feature type="compositionally biased region" description="Polar residues" evidence="1">
    <location>
        <begin position="334"/>
        <end position="356"/>
    </location>
</feature>
<accession>A0AAD9KJE0</accession>
<dbReference type="AlphaFoldDB" id="A0AAD9KJE0"/>
<dbReference type="Gene3D" id="2.30.29.30">
    <property type="entry name" value="Pleckstrin-homology domain (PH domain)/Phosphotyrosine-binding domain (PTB)"/>
    <property type="match status" value="1"/>
</dbReference>
<sequence length="989" mass="106591">MATSPTDGATKSVDHTQTHSSPKYRILPKLLSAKRSQKEKNEIGKTGFHVRVSPLATSTPKDKANGRVMTSQEKRTESRAKRRQYLAGECVSPTSGRAFPTTPEVKHVVSAPKQTKEEHQPCSPRPVRPNSSPPPRPNGTPVSRVDSPTAARPNGTPVSRPNGSPVSRSNCSLESRPKGSPVSRPKSSPPVRPNGSTISRPKSSPPTRPNGSPVSRPTGCPPPAPDSSSGVSTTSPTVCDVKATDTTATKAETSRRTDTTTCKTDAKNTTSNTSPNKHKTTNKSDVKDVTKKSCTLNDQCDYTVIRGDSIPAAASQTKTTKPHKSTEEREVPSSCRSAQTSDTCLSGTPSPGTDGSISPYRGYRGPDTAKTEGLISPYGGYPGPDAKTKGGDQKAAHDVGVTDSTTPVGHRRLVGRVTPTTTTNGRTASTPRNADSDGLHAAIKHDNETAPWATCKSAASPDLLHDVVNYNVAMARAVSHNDALSKSGTSGGDDDWTGSAPEHVGAGKVHMNRTYPDEPRTDIDADSTPDRGWTGKKVVRSRSDVFSCGQTLRPVVTDCVKLTRDRRSNRFGERNRPQLPPPPPPTRASLSADDIDTSRLILLSTRRSFTFSDRHSNLRSSFMQAPPKAPPSSETKGEPECSESKPDVTTSGETGIYSLPQPQCYSEDTMKAIKQITDKYDTLQRRRLQAMSFRETGRRKPSDRSLASTTSGAESDPAIADASFISGDRSSSIDAVDGTTDDAFAADEEVSLSAGITQRDIARLELFYGSRDTEIAICRCLADVLFSEKSAGNQRTSPAGWRHAHTGIPVFVLNTGRGTRRRDLRLVLADRDTGFGLWHDKITYLSNYTSHEGATAFHTMQHSSRPIGDLVGLRFYDAPAAETFHARFREMTADPTDELWRVGASGHRKSSTKHRWRLRGRHDASSTKSTTKRDISQPCNFAHVTNVKQLEPGLMSSLADVIASTVARRVAGRSSTSRPSSYSSVASST</sequence>
<evidence type="ECO:0000259" key="2">
    <source>
        <dbReference type="PROSITE" id="PS50229"/>
    </source>
</evidence>
<feature type="region of interest" description="Disordered" evidence="1">
    <location>
        <begin position="911"/>
        <end position="936"/>
    </location>
</feature>
<feature type="compositionally biased region" description="Basic residues" evidence="1">
    <location>
        <begin position="911"/>
        <end position="920"/>
    </location>
</feature>
<feature type="region of interest" description="Disordered" evidence="1">
    <location>
        <begin position="567"/>
        <end position="593"/>
    </location>
</feature>
<feature type="compositionally biased region" description="Polar residues" evidence="1">
    <location>
        <begin position="156"/>
        <end position="173"/>
    </location>
</feature>
<feature type="compositionally biased region" description="Basic and acidic residues" evidence="1">
    <location>
        <begin position="567"/>
        <end position="576"/>
    </location>
</feature>
<feature type="region of interest" description="Disordered" evidence="1">
    <location>
        <begin position="691"/>
        <end position="720"/>
    </location>
</feature>
<comment type="caution">
    <text evidence="3">The sequence shown here is derived from an EMBL/GenBank/DDBJ whole genome shotgun (WGS) entry which is preliminary data.</text>
</comment>
<evidence type="ECO:0000256" key="1">
    <source>
        <dbReference type="SAM" id="MobiDB-lite"/>
    </source>
</evidence>
<feature type="compositionally biased region" description="Low complexity" evidence="1">
    <location>
        <begin position="259"/>
        <end position="271"/>
    </location>
</feature>
<feature type="region of interest" description="Disordered" evidence="1">
    <location>
        <begin position="618"/>
        <end position="662"/>
    </location>
</feature>
<reference evidence="3" key="1">
    <citation type="journal article" date="2023" name="Mol. Biol. Evol.">
        <title>Third-Generation Sequencing Reveals the Adaptive Role of the Epigenome in Three Deep-Sea Polychaetes.</title>
        <authorList>
            <person name="Perez M."/>
            <person name="Aroh O."/>
            <person name="Sun Y."/>
            <person name="Lan Y."/>
            <person name="Juniper S.K."/>
            <person name="Young C.R."/>
            <person name="Angers B."/>
            <person name="Qian P.Y."/>
        </authorList>
    </citation>
    <scope>NUCLEOTIDE SEQUENCE</scope>
    <source>
        <strain evidence="3">R07B-5</strain>
    </source>
</reference>
<keyword evidence="4" id="KW-1185">Reference proteome</keyword>
<dbReference type="EMBL" id="JAODUO010000965">
    <property type="protein sequence ID" value="KAK2172392.1"/>
    <property type="molecule type" value="Genomic_DNA"/>
</dbReference>
<gene>
    <name evidence="3" type="ORF">NP493_966g00047</name>
</gene>
<feature type="compositionally biased region" description="Basic and acidic residues" evidence="1">
    <location>
        <begin position="386"/>
        <end position="397"/>
    </location>
</feature>
<dbReference type="InterPro" id="IPR000697">
    <property type="entry name" value="WH1/EVH1_dom"/>
</dbReference>
<proteinExistence type="predicted"/>
<name>A0AAD9KJE0_RIDPI</name>
<feature type="compositionally biased region" description="Low complexity" evidence="1">
    <location>
        <begin position="227"/>
        <end position="251"/>
    </location>
</feature>
<dbReference type="InterPro" id="IPR011993">
    <property type="entry name" value="PH-like_dom_sf"/>
</dbReference>